<dbReference type="AlphaFoldDB" id="A0A7J6CRT6"/>
<gene>
    <name evidence="1" type="ORF">G5714_009300</name>
</gene>
<evidence type="ECO:0000313" key="2">
    <source>
        <dbReference type="Proteomes" id="UP000579812"/>
    </source>
</evidence>
<comment type="caution">
    <text evidence="1">The sequence shown here is derived from an EMBL/GenBank/DDBJ whole genome shotgun (WGS) entry which is preliminary data.</text>
</comment>
<evidence type="ECO:0000313" key="1">
    <source>
        <dbReference type="EMBL" id="KAF4110048.1"/>
    </source>
</evidence>
<keyword evidence="2" id="KW-1185">Reference proteome</keyword>
<sequence>MPFRFIFVFLGDDSPQFAPETASKIPEQTNQSEDGPFFMFTIQKTLPLQSHMTRKVPNISAQLPLHCRQAEG</sequence>
<proteinExistence type="predicted"/>
<dbReference type="EMBL" id="JAAMOB010000008">
    <property type="protein sequence ID" value="KAF4110048.1"/>
    <property type="molecule type" value="Genomic_DNA"/>
</dbReference>
<dbReference type="Proteomes" id="UP000579812">
    <property type="component" value="Unassembled WGS sequence"/>
</dbReference>
<organism evidence="1 2">
    <name type="scientific">Onychostoma macrolepis</name>
    <dbReference type="NCBI Taxonomy" id="369639"/>
    <lineage>
        <taxon>Eukaryota</taxon>
        <taxon>Metazoa</taxon>
        <taxon>Chordata</taxon>
        <taxon>Craniata</taxon>
        <taxon>Vertebrata</taxon>
        <taxon>Euteleostomi</taxon>
        <taxon>Actinopterygii</taxon>
        <taxon>Neopterygii</taxon>
        <taxon>Teleostei</taxon>
        <taxon>Ostariophysi</taxon>
        <taxon>Cypriniformes</taxon>
        <taxon>Cyprinidae</taxon>
        <taxon>Acrossocheilinae</taxon>
        <taxon>Onychostoma</taxon>
    </lineage>
</organism>
<accession>A0A7J6CRT6</accession>
<reference evidence="1 2" key="1">
    <citation type="submission" date="2020-04" db="EMBL/GenBank/DDBJ databases">
        <title>Chromosome-level genome assembly of a cyprinid fish Onychostoma macrolepis by integration of Nanopore Sequencing, Bionano and Hi-C technology.</title>
        <authorList>
            <person name="Wang D."/>
        </authorList>
    </citation>
    <scope>NUCLEOTIDE SEQUENCE [LARGE SCALE GENOMIC DNA]</scope>
    <source>
        <strain evidence="1">SWU-2019</strain>
        <tissue evidence="1">Muscle</tissue>
    </source>
</reference>
<protein>
    <submittedName>
        <fullName evidence="1">Uncharacterized protein</fullName>
    </submittedName>
</protein>
<name>A0A7J6CRT6_9TELE</name>